<organism evidence="1 2">
    <name type="scientific">Turnera subulata</name>
    <dbReference type="NCBI Taxonomy" id="218843"/>
    <lineage>
        <taxon>Eukaryota</taxon>
        <taxon>Viridiplantae</taxon>
        <taxon>Streptophyta</taxon>
        <taxon>Embryophyta</taxon>
        <taxon>Tracheophyta</taxon>
        <taxon>Spermatophyta</taxon>
        <taxon>Magnoliopsida</taxon>
        <taxon>eudicotyledons</taxon>
        <taxon>Gunneridae</taxon>
        <taxon>Pentapetalae</taxon>
        <taxon>rosids</taxon>
        <taxon>fabids</taxon>
        <taxon>Malpighiales</taxon>
        <taxon>Passifloraceae</taxon>
        <taxon>Turnera</taxon>
    </lineage>
</organism>
<proteinExistence type="predicted"/>
<keyword evidence="2" id="KW-1185">Reference proteome</keyword>
<dbReference type="Proteomes" id="UP001141552">
    <property type="component" value="Unassembled WGS sequence"/>
</dbReference>
<evidence type="ECO:0000313" key="2">
    <source>
        <dbReference type="Proteomes" id="UP001141552"/>
    </source>
</evidence>
<reference evidence="1" key="2">
    <citation type="journal article" date="2023" name="Plants (Basel)">
        <title>Annotation of the Turnera subulata (Passifloraceae) Draft Genome Reveals the S-Locus Evolved after the Divergence of Turneroideae from Passifloroideae in a Stepwise Manner.</title>
        <authorList>
            <person name="Henning P.M."/>
            <person name="Roalson E.H."/>
            <person name="Mir W."/>
            <person name="McCubbin A.G."/>
            <person name="Shore J.S."/>
        </authorList>
    </citation>
    <scope>NUCLEOTIDE SEQUENCE</scope>
    <source>
        <strain evidence="1">F60SS</strain>
    </source>
</reference>
<dbReference type="AlphaFoldDB" id="A0A9Q0GCN3"/>
<sequence length="104" mass="11336">MSGGGHDLLDDGLGDDGDVLAGGGSLESLEEDVVTAKIGRFRKILSCGCWVHVKGWINYPIWRCSVSFEGDPDEELIVEVDRELLEIETNSGDVYSGQTNDVDY</sequence>
<gene>
    <name evidence="1" type="ORF">Tsubulata_048620</name>
</gene>
<accession>A0A9Q0GCN3</accession>
<protein>
    <submittedName>
        <fullName evidence="1">Uncharacterized protein</fullName>
    </submittedName>
</protein>
<evidence type="ECO:0000313" key="1">
    <source>
        <dbReference type="EMBL" id="KAJ4846605.1"/>
    </source>
</evidence>
<name>A0A9Q0GCN3_9ROSI</name>
<comment type="caution">
    <text evidence="1">The sequence shown here is derived from an EMBL/GenBank/DDBJ whole genome shotgun (WGS) entry which is preliminary data.</text>
</comment>
<reference evidence="1" key="1">
    <citation type="submission" date="2022-02" db="EMBL/GenBank/DDBJ databases">
        <authorList>
            <person name="Henning P.M."/>
            <person name="McCubbin A.G."/>
            <person name="Shore J.S."/>
        </authorList>
    </citation>
    <scope>NUCLEOTIDE SEQUENCE</scope>
    <source>
        <strain evidence="1">F60SS</strain>
        <tissue evidence="1">Leaves</tissue>
    </source>
</reference>
<dbReference type="EMBL" id="JAKUCV010001382">
    <property type="protein sequence ID" value="KAJ4846605.1"/>
    <property type="molecule type" value="Genomic_DNA"/>
</dbReference>